<evidence type="ECO:0000313" key="9">
    <source>
        <dbReference type="Proteomes" id="UP000470384"/>
    </source>
</evidence>
<dbReference type="InterPro" id="IPR010611">
    <property type="entry name" value="3D_dom"/>
</dbReference>
<evidence type="ECO:0000256" key="2">
    <source>
        <dbReference type="ARBA" id="ARBA00012587"/>
    </source>
</evidence>
<dbReference type="GO" id="GO:0019867">
    <property type="term" value="C:outer membrane"/>
    <property type="evidence" value="ECO:0007669"/>
    <property type="project" value="InterPro"/>
</dbReference>
<evidence type="ECO:0000313" key="8">
    <source>
        <dbReference type="EMBL" id="NBG95132.1"/>
    </source>
</evidence>
<name>A0A845Q986_9HYPH</name>
<dbReference type="InterPro" id="IPR005300">
    <property type="entry name" value="MltA_B"/>
</dbReference>
<dbReference type="PIRSF" id="PIRSF019422">
    <property type="entry name" value="MltA"/>
    <property type="match status" value="1"/>
</dbReference>
<dbReference type="Proteomes" id="UP000470384">
    <property type="component" value="Unassembled WGS sequence"/>
</dbReference>
<dbReference type="CDD" id="cd14485">
    <property type="entry name" value="mltA_like_LT_A"/>
    <property type="match status" value="1"/>
</dbReference>
<proteinExistence type="predicted"/>
<keyword evidence="6" id="KW-0812">Transmembrane</keyword>
<dbReference type="SMART" id="SM00925">
    <property type="entry name" value="MltA"/>
    <property type="match status" value="1"/>
</dbReference>
<organism evidence="8 9">
    <name type="scientific">Pyruvatibacter mobilis</name>
    <dbReference type="NCBI Taxonomy" id="1712261"/>
    <lineage>
        <taxon>Bacteria</taxon>
        <taxon>Pseudomonadati</taxon>
        <taxon>Pseudomonadota</taxon>
        <taxon>Alphaproteobacteria</taxon>
        <taxon>Hyphomicrobiales</taxon>
        <taxon>Parvibaculaceae</taxon>
        <taxon>Pyruvatibacter</taxon>
    </lineage>
</organism>
<reference evidence="8 9" key="1">
    <citation type="journal article" date="2016" name="Int. J. Syst. Evol. Microbiol.">
        <title>Pyruvatibacter mobilis gen. nov., sp. nov., a marine bacterium from the culture broth of Picochlorum sp. 122.</title>
        <authorList>
            <person name="Wang G."/>
            <person name="Tang M."/>
            <person name="Wu H."/>
            <person name="Dai S."/>
            <person name="Li T."/>
            <person name="Chen C."/>
            <person name="He H."/>
            <person name="Fan J."/>
            <person name="Xiang W."/>
            <person name="Li X."/>
        </authorList>
    </citation>
    <scope>NUCLEOTIDE SEQUENCE [LARGE SCALE GENOMIC DNA]</scope>
    <source>
        <strain evidence="8 9">GYP-11</strain>
    </source>
</reference>
<dbReference type="Gene3D" id="2.40.240.50">
    <property type="entry name" value="Barwin-like endoglucanases"/>
    <property type="match status" value="1"/>
</dbReference>
<protein>
    <recommendedName>
        <fullName evidence="2">peptidoglycan lytic exotransglycosylase</fullName>
        <ecNumber evidence="2">4.2.2.n1</ecNumber>
    </recommendedName>
    <alternativeName>
        <fullName evidence="5">Murein hydrolase A</fullName>
    </alternativeName>
</protein>
<comment type="catalytic activity">
    <reaction evidence="1">
        <text>Exolytic cleavage of the (1-&gt;4)-beta-glycosidic linkage between N-acetylmuramic acid (MurNAc) and N-acetylglucosamine (GlcNAc) residues in peptidoglycan, from either the reducing or the non-reducing ends of the peptidoglycan chains, with concomitant formation of a 1,6-anhydrobond in the MurNAc residue.</text>
        <dbReference type="EC" id="4.2.2.n1"/>
    </reaction>
</comment>
<keyword evidence="4" id="KW-0961">Cell wall biogenesis/degradation</keyword>
<accession>A0A845Q986</accession>
<dbReference type="SUPFAM" id="SSF50685">
    <property type="entry name" value="Barwin-like endoglucanases"/>
    <property type="match status" value="1"/>
</dbReference>
<keyword evidence="3" id="KW-0456">Lyase</keyword>
<dbReference type="OrthoDB" id="9783686at2"/>
<dbReference type="EMBL" id="WXYQ01000004">
    <property type="protein sequence ID" value="NBG95132.1"/>
    <property type="molecule type" value="Genomic_DNA"/>
</dbReference>
<feature type="domain" description="Lytic transglycosylase MltA" evidence="7">
    <location>
        <begin position="159"/>
        <end position="320"/>
    </location>
</feature>
<evidence type="ECO:0000259" key="7">
    <source>
        <dbReference type="SMART" id="SM00925"/>
    </source>
</evidence>
<dbReference type="InterPro" id="IPR036908">
    <property type="entry name" value="RlpA-like_sf"/>
</dbReference>
<dbReference type="GO" id="GO:0009254">
    <property type="term" value="P:peptidoglycan turnover"/>
    <property type="evidence" value="ECO:0007669"/>
    <property type="project" value="InterPro"/>
</dbReference>
<dbReference type="PANTHER" id="PTHR30124:SF0">
    <property type="entry name" value="MEMBRANE-BOUND LYTIC MUREIN TRANSGLYCOSYLASE A"/>
    <property type="match status" value="1"/>
</dbReference>
<dbReference type="Gene3D" id="2.40.40.10">
    <property type="entry name" value="RlpA-like domain"/>
    <property type="match status" value="1"/>
</dbReference>
<evidence type="ECO:0000256" key="6">
    <source>
        <dbReference type="SAM" id="Phobius"/>
    </source>
</evidence>
<evidence type="ECO:0000256" key="5">
    <source>
        <dbReference type="ARBA" id="ARBA00030918"/>
    </source>
</evidence>
<dbReference type="GO" id="GO:0071555">
    <property type="term" value="P:cell wall organization"/>
    <property type="evidence" value="ECO:0007669"/>
    <property type="project" value="UniProtKB-KW"/>
</dbReference>
<dbReference type="EC" id="4.2.2.n1" evidence="2"/>
<dbReference type="Pfam" id="PF06725">
    <property type="entry name" value="3D"/>
    <property type="match status" value="1"/>
</dbReference>
<evidence type="ECO:0000256" key="3">
    <source>
        <dbReference type="ARBA" id="ARBA00023239"/>
    </source>
</evidence>
<keyword evidence="6" id="KW-1133">Transmembrane helix</keyword>
<keyword evidence="9" id="KW-1185">Reference proteome</keyword>
<dbReference type="Pfam" id="PF03562">
    <property type="entry name" value="MltA"/>
    <property type="match status" value="1"/>
</dbReference>
<dbReference type="PANTHER" id="PTHR30124">
    <property type="entry name" value="MEMBRANE-BOUND LYTIC MUREIN TRANSGLYCOSYLASE A"/>
    <property type="match status" value="1"/>
</dbReference>
<dbReference type="GO" id="GO:0008933">
    <property type="term" value="F:peptidoglycan lytic transglycosylase activity"/>
    <property type="evidence" value="ECO:0007669"/>
    <property type="project" value="TreeGrafter"/>
</dbReference>
<dbReference type="GO" id="GO:0009253">
    <property type="term" value="P:peptidoglycan catabolic process"/>
    <property type="evidence" value="ECO:0007669"/>
    <property type="project" value="TreeGrafter"/>
</dbReference>
<dbReference type="AlphaFoldDB" id="A0A845Q986"/>
<dbReference type="GO" id="GO:0004553">
    <property type="term" value="F:hydrolase activity, hydrolyzing O-glycosyl compounds"/>
    <property type="evidence" value="ECO:0007669"/>
    <property type="project" value="InterPro"/>
</dbReference>
<evidence type="ECO:0000256" key="4">
    <source>
        <dbReference type="ARBA" id="ARBA00023316"/>
    </source>
</evidence>
<keyword evidence="6" id="KW-0472">Membrane</keyword>
<sequence>MPADSHRPTGAGSAISRWVTRHRVASGFVALAVAAGMTFLLLRVGPMTDHAPTERLVLEETTFNALPGWQADDHAAALASLRESCRIISRLPGERGLRGDPRLALTAGDLHPVCDLVAELGETLSSDQARNFFESGFIPFRVRNDNDDTGLVTGYYEPEIKGSRQKSDQFPAPVLARPPDLVSVELGDFRDSLRGQRIAGRVIDGQLVPFEDRAAIARGALADQDLELIWLESAIDAFFLEIQGSGRVILAADGEIDQVIRLSYAGQNGHPYTAIGGPLIEAGHIPREKMSMAAIRDWLESNPDDAQDMMNRNASYVFFTELPVEHPELGPPGAQSALLTPHRSIAVDRKHHVLGLPFWLELPEASPVDPDGPVNRLMVAQDTGGAIRGPVRADYFAGSGAAAGDMAGAMAEQGRLTVLIPAHLADRVRDIPW</sequence>
<feature type="transmembrane region" description="Helical" evidence="6">
    <location>
        <begin position="24"/>
        <end position="42"/>
    </location>
</feature>
<comment type="caution">
    <text evidence="8">The sequence shown here is derived from an EMBL/GenBank/DDBJ whole genome shotgun (WGS) entry which is preliminary data.</text>
</comment>
<dbReference type="CDD" id="cd14668">
    <property type="entry name" value="mlta_B"/>
    <property type="match status" value="1"/>
</dbReference>
<gene>
    <name evidence="8" type="ORF">GTQ45_05245</name>
</gene>
<evidence type="ECO:0000256" key="1">
    <source>
        <dbReference type="ARBA" id="ARBA00001420"/>
    </source>
</evidence>
<dbReference type="InterPro" id="IPR026044">
    <property type="entry name" value="MltA"/>
</dbReference>